<dbReference type="Proteomes" id="UP000308705">
    <property type="component" value="Unassembled WGS sequence"/>
</dbReference>
<proteinExistence type="predicted"/>
<name>A0A4U3ML00_9ACTN</name>
<protein>
    <submittedName>
        <fullName evidence="3">Class F sortase</fullName>
    </submittedName>
</protein>
<sequence>MRPLVVLVTVLLTAGCTAAGSGVPDVSPVVLGTTAQAGTLDREAAEAAGWGPVENQVAKVRPQRRHAEPVGVVIPAIGVRSRLERLTLDARGVMVPPGKAEVAGWYADGVRPGDPGPAVIAGHLDSTTGPGVFAELGRLKPGHRILVRLEDDEVVTFRVEEVRTHAKKDFPTRDVYGASPDARLRLITCGGAFDAGAGHYADNVIVFAALER</sequence>
<evidence type="ECO:0000256" key="1">
    <source>
        <dbReference type="ARBA" id="ARBA00022801"/>
    </source>
</evidence>
<dbReference type="AlphaFoldDB" id="A0A4U3ML00"/>
<dbReference type="CDD" id="cd05829">
    <property type="entry name" value="Sortase_F"/>
    <property type="match status" value="1"/>
</dbReference>
<gene>
    <name evidence="3" type="ORF">FDA94_10230</name>
</gene>
<dbReference type="RefSeq" id="WP_137246808.1">
    <property type="nucleotide sequence ID" value="NZ_SZQA01000007.1"/>
</dbReference>
<dbReference type="GO" id="GO:0016787">
    <property type="term" value="F:hydrolase activity"/>
    <property type="evidence" value="ECO:0007669"/>
    <property type="project" value="UniProtKB-KW"/>
</dbReference>
<accession>A0A4U3ML00</accession>
<keyword evidence="2" id="KW-0732">Signal</keyword>
<keyword evidence="4" id="KW-1185">Reference proteome</keyword>
<feature type="signal peptide" evidence="2">
    <location>
        <begin position="1"/>
        <end position="18"/>
    </location>
</feature>
<evidence type="ECO:0000313" key="3">
    <source>
        <dbReference type="EMBL" id="TKK89302.1"/>
    </source>
</evidence>
<dbReference type="EMBL" id="SZQA01000007">
    <property type="protein sequence ID" value="TKK89302.1"/>
    <property type="molecule type" value="Genomic_DNA"/>
</dbReference>
<evidence type="ECO:0000313" key="4">
    <source>
        <dbReference type="Proteomes" id="UP000308705"/>
    </source>
</evidence>
<dbReference type="InterPro" id="IPR005754">
    <property type="entry name" value="Sortase"/>
</dbReference>
<dbReference type="Pfam" id="PF04203">
    <property type="entry name" value="Sortase"/>
    <property type="match status" value="1"/>
</dbReference>
<dbReference type="OrthoDB" id="525039at2"/>
<comment type="caution">
    <text evidence="3">The sequence shown here is derived from an EMBL/GenBank/DDBJ whole genome shotgun (WGS) entry which is preliminary data.</text>
</comment>
<dbReference type="PROSITE" id="PS51257">
    <property type="entry name" value="PROKAR_LIPOPROTEIN"/>
    <property type="match status" value="1"/>
</dbReference>
<feature type="chain" id="PRO_5039059892" evidence="2">
    <location>
        <begin position="19"/>
        <end position="212"/>
    </location>
</feature>
<reference evidence="3 4" key="1">
    <citation type="submission" date="2019-04" db="EMBL/GenBank/DDBJ databases">
        <title>Herbidospora sp. NEAU-GS14.nov., a novel actinomycete isolated from soil.</title>
        <authorList>
            <person name="Han L."/>
        </authorList>
    </citation>
    <scope>NUCLEOTIDE SEQUENCE [LARGE SCALE GENOMIC DNA]</scope>
    <source>
        <strain evidence="3 4">NEAU-GS14</strain>
    </source>
</reference>
<evidence type="ECO:0000256" key="2">
    <source>
        <dbReference type="SAM" id="SignalP"/>
    </source>
</evidence>
<organism evidence="3 4">
    <name type="scientific">Herbidospora galbida</name>
    <dbReference type="NCBI Taxonomy" id="2575442"/>
    <lineage>
        <taxon>Bacteria</taxon>
        <taxon>Bacillati</taxon>
        <taxon>Actinomycetota</taxon>
        <taxon>Actinomycetes</taxon>
        <taxon>Streptosporangiales</taxon>
        <taxon>Streptosporangiaceae</taxon>
        <taxon>Herbidospora</taxon>
    </lineage>
</organism>
<dbReference type="Gene3D" id="2.40.260.10">
    <property type="entry name" value="Sortase"/>
    <property type="match status" value="1"/>
</dbReference>
<dbReference type="InterPro" id="IPR042001">
    <property type="entry name" value="Sortase_F"/>
</dbReference>
<dbReference type="SUPFAM" id="SSF63817">
    <property type="entry name" value="Sortase"/>
    <property type="match status" value="1"/>
</dbReference>
<dbReference type="NCBIfam" id="NF033748">
    <property type="entry name" value="class_F_sortase"/>
    <property type="match status" value="1"/>
</dbReference>
<keyword evidence="1" id="KW-0378">Hydrolase</keyword>
<dbReference type="InterPro" id="IPR023365">
    <property type="entry name" value="Sortase_dom-sf"/>
</dbReference>